<protein>
    <recommendedName>
        <fullName evidence="2">F-box domain-containing protein</fullName>
    </recommendedName>
</protein>
<organism evidence="3 4">
    <name type="scientific">Trypanosoma brucei equiperdum</name>
    <dbReference type="NCBI Taxonomy" id="630700"/>
    <lineage>
        <taxon>Eukaryota</taxon>
        <taxon>Discoba</taxon>
        <taxon>Euglenozoa</taxon>
        <taxon>Kinetoplastea</taxon>
        <taxon>Metakinetoplastina</taxon>
        <taxon>Trypanosomatida</taxon>
        <taxon>Trypanosomatidae</taxon>
        <taxon>Trypanosoma</taxon>
    </lineage>
</organism>
<sequence>MEMAAPPPPARRRRQPFITSFLENVLPFLPARELLVCATVSRTWREESRALSIWRALLISNPRTVQYGYQGLTLGEMQKIALRAANLSDNRGDAGGVTDQETSGMEGSDFRDSEGRAEPSLENARGKQRRQFSSCGGVSTLERGAIMTQRTGRAICVETKSCTNDIQKTFETVQTYIVHVKENVKSIACVIDALRQKVPSSESIKFHQQCVGLWKRLKVFEEIVIDSLDEGETAQLRGLRNFKQVEVVMSGQVESQAYIQWCFFKQALPLDDTYYDYVDLLYSLGPARYGPAIATLSEIELAVERIRMNNQLQTVIDGVIMMKSVDIGRLCWESLMAYVNTERRAADLGGRRPE</sequence>
<reference evidence="3 4" key="1">
    <citation type="submission" date="2018-09" db="EMBL/GenBank/DDBJ databases">
        <title>whole genome sequence of T. equiperdum IVM-t1 strain.</title>
        <authorList>
            <person name="Suganuma K."/>
        </authorList>
    </citation>
    <scope>NUCLEOTIDE SEQUENCE [LARGE SCALE GENOMIC DNA]</scope>
    <source>
        <strain evidence="3 4">IVM-t1</strain>
    </source>
</reference>
<dbReference type="Pfam" id="PF12937">
    <property type="entry name" value="F-box-like"/>
    <property type="match status" value="1"/>
</dbReference>
<evidence type="ECO:0000313" key="3">
    <source>
        <dbReference type="EMBL" id="RHW70816.1"/>
    </source>
</evidence>
<gene>
    <name evidence="3" type="ORF">DPX39_080013600</name>
</gene>
<feature type="compositionally biased region" description="Basic and acidic residues" evidence="1">
    <location>
        <begin position="108"/>
        <end position="119"/>
    </location>
</feature>
<name>A0A3L6L3Y0_9TRYP</name>
<dbReference type="Gene3D" id="1.20.1280.50">
    <property type="match status" value="1"/>
</dbReference>
<accession>A0A3L6L3Y0</accession>
<proteinExistence type="predicted"/>
<dbReference type="AlphaFoldDB" id="A0A3L6L3Y0"/>
<evidence type="ECO:0000259" key="2">
    <source>
        <dbReference type="Pfam" id="PF12937"/>
    </source>
</evidence>
<dbReference type="SUPFAM" id="SSF81383">
    <property type="entry name" value="F-box domain"/>
    <property type="match status" value="1"/>
</dbReference>
<dbReference type="InterPro" id="IPR036047">
    <property type="entry name" value="F-box-like_dom_sf"/>
</dbReference>
<dbReference type="EMBL" id="QSBY01000008">
    <property type="protein sequence ID" value="RHW70816.1"/>
    <property type="molecule type" value="Genomic_DNA"/>
</dbReference>
<dbReference type="InterPro" id="IPR001810">
    <property type="entry name" value="F-box_dom"/>
</dbReference>
<comment type="caution">
    <text evidence="3">The sequence shown here is derived from an EMBL/GenBank/DDBJ whole genome shotgun (WGS) entry which is preliminary data.</text>
</comment>
<evidence type="ECO:0000256" key="1">
    <source>
        <dbReference type="SAM" id="MobiDB-lite"/>
    </source>
</evidence>
<feature type="domain" description="F-box" evidence="2">
    <location>
        <begin position="22"/>
        <end position="59"/>
    </location>
</feature>
<dbReference type="Proteomes" id="UP000266743">
    <property type="component" value="Chromosome 8"/>
</dbReference>
<feature type="region of interest" description="Disordered" evidence="1">
    <location>
        <begin position="90"/>
        <end position="134"/>
    </location>
</feature>
<evidence type="ECO:0000313" key="4">
    <source>
        <dbReference type="Proteomes" id="UP000266743"/>
    </source>
</evidence>